<organism evidence="2 3">
    <name type="scientific">Dactylosporangium salmoneum</name>
    <dbReference type="NCBI Taxonomy" id="53361"/>
    <lineage>
        <taxon>Bacteria</taxon>
        <taxon>Bacillati</taxon>
        <taxon>Actinomycetota</taxon>
        <taxon>Actinomycetes</taxon>
        <taxon>Micromonosporales</taxon>
        <taxon>Micromonosporaceae</taxon>
        <taxon>Dactylosporangium</taxon>
    </lineage>
</organism>
<dbReference type="Proteomes" id="UP001501444">
    <property type="component" value="Unassembled WGS sequence"/>
</dbReference>
<evidence type="ECO:0008006" key="4">
    <source>
        <dbReference type="Google" id="ProtNLM"/>
    </source>
</evidence>
<dbReference type="RefSeq" id="WP_344611936.1">
    <property type="nucleotide sequence ID" value="NZ_BAAARV010000017.1"/>
</dbReference>
<comment type="caution">
    <text evidence="2">The sequence shown here is derived from an EMBL/GenBank/DDBJ whole genome shotgun (WGS) entry which is preliminary data.</text>
</comment>
<keyword evidence="3" id="KW-1185">Reference proteome</keyword>
<keyword evidence="1" id="KW-0732">Signal</keyword>
<protein>
    <recommendedName>
        <fullName evidence="4">Lipoprotein</fullName>
    </recommendedName>
</protein>
<dbReference type="EMBL" id="BAAARV010000017">
    <property type="protein sequence ID" value="GAA2337944.1"/>
    <property type="molecule type" value="Genomic_DNA"/>
</dbReference>
<evidence type="ECO:0000256" key="1">
    <source>
        <dbReference type="SAM" id="SignalP"/>
    </source>
</evidence>
<name>A0ABP5STT1_9ACTN</name>
<evidence type="ECO:0000313" key="2">
    <source>
        <dbReference type="EMBL" id="GAA2337944.1"/>
    </source>
</evidence>
<dbReference type="Gene3D" id="2.50.20.20">
    <property type="match status" value="1"/>
</dbReference>
<evidence type="ECO:0000313" key="3">
    <source>
        <dbReference type="Proteomes" id="UP001501444"/>
    </source>
</evidence>
<proteinExistence type="predicted"/>
<sequence length="280" mass="28884">MKHIKVLLALSLAAVGLAGCQTEVTTGEPAQARAVKPAEGSATATAKATAKASAKASANALPPAEALKAAVKALDTTAYNFGIKAGPVTGGGRIDPATKSANMQLAGKVETLDISMAYIVIAPDLWFRGDFGDELNKHWGLQPGAWLLIDKTKLTSTASLPIDDAGAPELGVTELFKDGLAAVERTDATHFTGTVDMTLANSILAPSESTLKDAGTKAKEVPFIATTDSQGRLISFKIDGAGIDANLSMELTFTGFGSIQPVTKPSNATKAPDSVYDLLN</sequence>
<reference evidence="3" key="1">
    <citation type="journal article" date="2019" name="Int. J. Syst. Evol. Microbiol.">
        <title>The Global Catalogue of Microorganisms (GCM) 10K type strain sequencing project: providing services to taxonomists for standard genome sequencing and annotation.</title>
        <authorList>
            <consortium name="The Broad Institute Genomics Platform"/>
            <consortium name="The Broad Institute Genome Sequencing Center for Infectious Disease"/>
            <person name="Wu L."/>
            <person name="Ma J."/>
        </authorList>
    </citation>
    <scope>NUCLEOTIDE SEQUENCE [LARGE SCALE GENOMIC DNA]</scope>
    <source>
        <strain evidence="3">JCM 3272</strain>
    </source>
</reference>
<feature type="signal peptide" evidence="1">
    <location>
        <begin position="1"/>
        <end position="18"/>
    </location>
</feature>
<gene>
    <name evidence="2" type="ORF">GCM10010170_019330</name>
</gene>
<accession>A0ABP5STT1</accession>
<dbReference type="PROSITE" id="PS51257">
    <property type="entry name" value="PROKAR_LIPOPROTEIN"/>
    <property type="match status" value="1"/>
</dbReference>
<feature type="chain" id="PRO_5047049420" description="Lipoprotein" evidence="1">
    <location>
        <begin position="19"/>
        <end position="280"/>
    </location>
</feature>